<feature type="chain" id="PRO_5016306465" evidence="1">
    <location>
        <begin position="33"/>
        <end position="231"/>
    </location>
</feature>
<reference evidence="2 3" key="1">
    <citation type="journal article" date="2018" name="Front. Microbiol.">
        <title>Genome Sequencing of Streptomyces atratus SCSIOZH16 and Activation Production of Nocardamine via Metabolic Engineering.</title>
        <authorList>
            <person name="Li Y."/>
            <person name="Zhang C."/>
            <person name="Liu C."/>
            <person name="Ju J."/>
            <person name="Ma J."/>
        </authorList>
    </citation>
    <scope>NUCLEOTIDE SEQUENCE [LARGE SCALE GENOMIC DNA]</scope>
    <source>
        <strain evidence="2 3">SCSIO_ZH16</strain>
    </source>
</reference>
<protein>
    <submittedName>
        <fullName evidence="2">Uncharacterized protein</fullName>
    </submittedName>
</protein>
<evidence type="ECO:0000256" key="1">
    <source>
        <dbReference type="SAM" id="SignalP"/>
    </source>
</evidence>
<dbReference type="EMBL" id="CP027306">
    <property type="protein sequence ID" value="AXE80923.1"/>
    <property type="molecule type" value="Genomic_DNA"/>
</dbReference>
<dbReference type="KEGG" id="sata:C5746_32655"/>
<evidence type="ECO:0000313" key="3">
    <source>
        <dbReference type="Proteomes" id="UP000252698"/>
    </source>
</evidence>
<dbReference type="AlphaFoldDB" id="A0A2Z5JKV1"/>
<sequence>MRKKKLGWTLGAGAAMILGLGAAASGLSSANASTPDTSASSKTHPVKVDVFAPKHGDNAGVEGKGWIVDLKLSFRGKTLAQTGYNGLQLTGPAAHNNIAPFPGTFSTGQDDKIPGLVVLDSTTNSTLPGFSGPGTNLANLFNLSGVTNRTPHKTELWDTWIVGAPIAGQNVDTTLTVAVVDDLNHDGIYNDAPGVLKDLDGDGRIGAKDLKLMGVASNIVTVPFHINADPA</sequence>
<organism evidence="2 3">
    <name type="scientific">Streptomyces atratus</name>
    <dbReference type="NCBI Taxonomy" id="1893"/>
    <lineage>
        <taxon>Bacteria</taxon>
        <taxon>Bacillati</taxon>
        <taxon>Actinomycetota</taxon>
        <taxon>Actinomycetes</taxon>
        <taxon>Kitasatosporales</taxon>
        <taxon>Streptomycetaceae</taxon>
        <taxon>Streptomyces</taxon>
    </lineage>
</organism>
<accession>A0A2Z5JKV1</accession>
<feature type="signal peptide" evidence="1">
    <location>
        <begin position="1"/>
        <end position="32"/>
    </location>
</feature>
<dbReference type="Proteomes" id="UP000252698">
    <property type="component" value="Chromosome"/>
</dbReference>
<proteinExistence type="predicted"/>
<dbReference type="PROSITE" id="PS00018">
    <property type="entry name" value="EF_HAND_1"/>
    <property type="match status" value="1"/>
</dbReference>
<evidence type="ECO:0000313" key="2">
    <source>
        <dbReference type="EMBL" id="AXE80923.1"/>
    </source>
</evidence>
<dbReference type="RefSeq" id="WP_114247337.1">
    <property type="nucleotide sequence ID" value="NZ_CP027306.1"/>
</dbReference>
<dbReference type="InterPro" id="IPR018247">
    <property type="entry name" value="EF_Hand_1_Ca_BS"/>
</dbReference>
<name>A0A2Z5JKV1_STRAR</name>
<gene>
    <name evidence="2" type="ORF">C5746_32655</name>
</gene>
<keyword evidence="1" id="KW-0732">Signal</keyword>
<dbReference type="GeneID" id="95523119"/>